<dbReference type="GO" id="GO:0005737">
    <property type="term" value="C:cytoplasm"/>
    <property type="evidence" value="ECO:0007669"/>
    <property type="project" value="UniProtKB-SubCell"/>
</dbReference>
<dbReference type="InParanoid" id="A9UQG5"/>
<keyword evidence="3" id="KW-0436">Ligase</keyword>
<keyword evidence="2" id="KW-0963">Cytoplasm</keyword>
<organism evidence="6 7">
    <name type="scientific">Monosiga brevicollis</name>
    <name type="common">Choanoflagellate</name>
    <dbReference type="NCBI Taxonomy" id="81824"/>
    <lineage>
        <taxon>Eukaryota</taxon>
        <taxon>Choanoflagellata</taxon>
        <taxon>Craspedida</taxon>
        <taxon>Salpingoecidae</taxon>
        <taxon>Monosiga</taxon>
    </lineage>
</organism>
<evidence type="ECO:0000256" key="3">
    <source>
        <dbReference type="ARBA" id="ARBA00022598"/>
    </source>
</evidence>
<evidence type="ECO:0000313" key="6">
    <source>
        <dbReference type="EMBL" id="EDQ93041.1"/>
    </source>
</evidence>
<dbReference type="OMA" id="QPGMKAA"/>
<dbReference type="GO" id="GO:0005524">
    <property type="term" value="F:ATP binding"/>
    <property type="evidence" value="ECO:0007669"/>
    <property type="project" value="UniProtKB-KW"/>
</dbReference>
<proteinExistence type="predicted"/>
<dbReference type="SUPFAM" id="SSF56059">
    <property type="entry name" value="Glutathione synthetase ATP-binding domain-like"/>
    <property type="match status" value="1"/>
</dbReference>
<evidence type="ECO:0000256" key="2">
    <source>
        <dbReference type="ARBA" id="ARBA00022490"/>
    </source>
</evidence>
<dbReference type="Proteomes" id="UP000001357">
    <property type="component" value="Unassembled WGS sequence"/>
</dbReference>
<accession>A9UQG5</accession>
<dbReference type="KEGG" id="mbr:MONBRDRAFT_13910"/>
<name>A9UQG5_MONBE</name>
<dbReference type="PROSITE" id="PS51221">
    <property type="entry name" value="TTL"/>
    <property type="match status" value="1"/>
</dbReference>
<evidence type="ECO:0000256" key="5">
    <source>
        <dbReference type="ARBA" id="ARBA00022840"/>
    </source>
</evidence>
<dbReference type="EMBL" id="CH991543">
    <property type="protein sequence ID" value="EDQ93041.1"/>
    <property type="molecule type" value="Genomic_DNA"/>
</dbReference>
<dbReference type="AlphaFoldDB" id="A9UQG5"/>
<evidence type="ECO:0000256" key="1">
    <source>
        <dbReference type="ARBA" id="ARBA00004496"/>
    </source>
</evidence>
<gene>
    <name evidence="6" type="ORF">MONBRDRAFT_13910</name>
</gene>
<dbReference type="RefSeq" id="XP_001742803.1">
    <property type="nucleotide sequence ID" value="XM_001742751.1"/>
</dbReference>
<dbReference type="InterPro" id="IPR051437">
    <property type="entry name" value="TTLL_monoglycylase"/>
</dbReference>
<dbReference type="Pfam" id="PF03133">
    <property type="entry name" value="TTL"/>
    <property type="match status" value="1"/>
</dbReference>
<reference evidence="6 7" key="1">
    <citation type="journal article" date="2008" name="Nature">
        <title>The genome of the choanoflagellate Monosiga brevicollis and the origin of metazoans.</title>
        <authorList>
            <consortium name="JGI Sequencing"/>
            <person name="King N."/>
            <person name="Westbrook M.J."/>
            <person name="Young S.L."/>
            <person name="Kuo A."/>
            <person name="Abedin M."/>
            <person name="Chapman J."/>
            <person name="Fairclough S."/>
            <person name="Hellsten U."/>
            <person name="Isogai Y."/>
            <person name="Letunic I."/>
            <person name="Marr M."/>
            <person name="Pincus D."/>
            <person name="Putnam N."/>
            <person name="Rokas A."/>
            <person name="Wright K.J."/>
            <person name="Zuzow R."/>
            <person name="Dirks W."/>
            <person name="Good M."/>
            <person name="Goodstein D."/>
            <person name="Lemons D."/>
            <person name="Li W."/>
            <person name="Lyons J.B."/>
            <person name="Morris A."/>
            <person name="Nichols S."/>
            <person name="Richter D.J."/>
            <person name="Salamov A."/>
            <person name="Bork P."/>
            <person name="Lim W.A."/>
            <person name="Manning G."/>
            <person name="Miller W.T."/>
            <person name="McGinnis W."/>
            <person name="Shapiro H."/>
            <person name="Tjian R."/>
            <person name="Grigoriev I.V."/>
            <person name="Rokhsar D."/>
        </authorList>
    </citation>
    <scope>NUCLEOTIDE SEQUENCE [LARGE SCALE GENOMIC DNA]</scope>
    <source>
        <strain evidence="7">MX1 / ATCC 50154</strain>
    </source>
</reference>
<dbReference type="InterPro" id="IPR004344">
    <property type="entry name" value="TTL/TTLL_fam"/>
</dbReference>
<comment type="subcellular location">
    <subcellularLocation>
        <location evidence="1">Cytoplasm</location>
    </subcellularLocation>
</comment>
<dbReference type="PANTHER" id="PTHR45870:SF2">
    <property type="entry name" value="TUBULIN MONOGLYCYLASE TTLL3"/>
    <property type="match status" value="1"/>
</dbReference>
<dbReference type="STRING" id="81824.A9UQG5"/>
<dbReference type="GO" id="GO:0070735">
    <property type="term" value="F:protein-glycine ligase activity"/>
    <property type="evidence" value="ECO:0007669"/>
    <property type="project" value="UniProtKB-ARBA"/>
</dbReference>
<evidence type="ECO:0000313" key="7">
    <source>
        <dbReference type="Proteomes" id="UP000001357"/>
    </source>
</evidence>
<dbReference type="GeneID" id="5888068"/>
<dbReference type="Gene3D" id="3.30.470.20">
    <property type="entry name" value="ATP-grasp fold, B domain"/>
    <property type="match status" value="1"/>
</dbReference>
<keyword evidence="5" id="KW-0067">ATP-binding</keyword>
<sequence length="265" mass="30223">MDAQAAQLLATVHELWPQLATYGHRNVWVVKPAALSRGRGIFCENRLDFILQTIVAGSSQETWVAQKYVEDTLLINDTKFDIRQWVVVTSWNPLVAYIYRDSYLRFSSVPFNLDNIHSKESSDTHLCNNSIQKSATIRPTDEWAPECMWSSNQYRAHLEEQGQGTAWAERIFPAMCQVTRSVLLAAQPQMHARKNSFELFGLDFMFDAQHSAWLLEVNASPDLSHSTAVTADLVPRALEDLAKLVLDRRDNRKADIGNFELIIKE</sequence>
<dbReference type="PANTHER" id="PTHR45870">
    <property type="entry name" value="TUBULIN MONOGLYCYLASE TTLL3"/>
    <property type="match status" value="1"/>
</dbReference>
<protein>
    <submittedName>
        <fullName evidence="6">Uncharacterized protein</fullName>
    </submittedName>
</protein>
<feature type="non-terminal residue" evidence="6">
    <location>
        <position position="265"/>
    </location>
</feature>
<keyword evidence="7" id="KW-1185">Reference proteome</keyword>
<evidence type="ECO:0000256" key="4">
    <source>
        <dbReference type="ARBA" id="ARBA00022741"/>
    </source>
</evidence>
<dbReference type="eggNOG" id="KOG2157">
    <property type="taxonomic scope" value="Eukaryota"/>
</dbReference>
<keyword evidence="4" id="KW-0547">Nucleotide-binding</keyword>